<keyword evidence="4" id="KW-1185">Reference proteome</keyword>
<name>A0A3S0VDH5_9MICO</name>
<evidence type="ECO:0000313" key="4">
    <source>
        <dbReference type="Proteomes" id="UP000274909"/>
    </source>
</evidence>
<dbReference type="Pfam" id="PF25355">
    <property type="entry name" value="DUF7882"/>
    <property type="match status" value="1"/>
</dbReference>
<protein>
    <recommendedName>
        <fullName evidence="2">DUF7882 domain-containing protein</fullName>
    </recommendedName>
</protein>
<accession>A0A3S0VDH5</accession>
<evidence type="ECO:0000256" key="1">
    <source>
        <dbReference type="SAM" id="MobiDB-lite"/>
    </source>
</evidence>
<organism evidence="3 4">
    <name type="scientific">Labedella endophytica</name>
    <dbReference type="NCBI Taxonomy" id="1523160"/>
    <lineage>
        <taxon>Bacteria</taxon>
        <taxon>Bacillati</taxon>
        <taxon>Actinomycetota</taxon>
        <taxon>Actinomycetes</taxon>
        <taxon>Micrococcales</taxon>
        <taxon>Microbacteriaceae</taxon>
        <taxon>Labedella</taxon>
    </lineage>
</organism>
<dbReference type="EMBL" id="RZGZ01000001">
    <property type="protein sequence ID" value="RUR03580.1"/>
    <property type="molecule type" value="Genomic_DNA"/>
</dbReference>
<comment type="caution">
    <text evidence="3">The sequence shown here is derived from an EMBL/GenBank/DDBJ whole genome shotgun (WGS) entry which is preliminary data.</text>
</comment>
<dbReference type="AlphaFoldDB" id="A0A3S0VDH5"/>
<feature type="region of interest" description="Disordered" evidence="1">
    <location>
        <begin position="101"/>
        <end position="123"/>
    </location>
</feature>
<dbReference type="RefSeq" id="WP_127047115.1">
    <property type="nucleotide sequence ID" value="NZ_RZGZ01000001.1"/>
</dbReference>
<evidence type="ECO:0000259" key="2">
    <source>
        <dbReference type="Pfam" id="PF25355"/>
    </source>
</evidence>
<gene>
    <name evidence="3" type="ORF">ELQ94_03360</name>
</gene>
<feature type="domain" description="DUF7882" evidence="2">
    <location>
        <begin position="1"/>
        <end position="92"/>
    </location>
</feature>
<dbReference type="InterPro" id="IPR057204">
    <property type="entry name" value="DUF7882"/>
</dbReference>
<feature type="compositionally biased region" description="Low complexity" evidence="1">
    <location>
        <begin position="101"/>
        <end position="117"/>
    </location>
</feature>
<sequence>MAHLLVGADDFTLDDRLLEHVRFVVTQKLRRNESFLLTWSYPAHQGSGRRSVWIHDGSMLQFRFAKESKAPLNPEWLKALLEASHSVRGLNLDDVPEPSVAVSHATASDSASTDATVGVGRRT</sequence>
<proteinExistence type="predicted"/>
<dbReference type="Proteomes" id="UP000274909">
    <property type="component" value="Unassembled WGS sequence"/>
</dbReference>
<dbReference type="OrthoDB" id="5123855at2"/>
<evidence type="ECO:0000313" key="3">
    <source>
        <dbReference type="EMBL" id="RUR03580.1"/>
    </source>
</evidence>
<reference evidence="3 4" key="1">
    <citation type="submission" date="2018-12" db="EMBL/GenBank/DDBJ databases">
        <authorList>
            <person name="Li F."/>
        </authorList>
    </citation>
    <scope>NUCLEOTIDE SEQUENCE [LARGE SCALE GENOMIC DNA]</scope>
    <source>
        <strain evidence="3 4">EGI 6500705</strain>
    </source>
</reference>